<feature type="compositionally biased region" description="Low complexity" evidence="6">
    <location>
        <begin position="29"/>
        <end position="55"/>
    </location>
</feature>
<dbReference type="Proteomes" id="UP000285146">
    <property type="component" value="Unassembled WGS sequence"/>
</dbReference>
<dbReference type="PANTHER" id="PTHR46172">
    <property type="entry name" value="DNA POLYMERASE EPSILON SUBUNIT 3"/>
    <property type="match status" value="1"/>
</dbReference>
<dbReference type="GO" id="GO:0006272">
    <property type="term" value="P:leading strand elongation"/>
    <property type="evidence" value="ECO:0007669"/>
    <property type="project" value="TreeGrafter"/>
</dbReference>
<evidence type="ECO:0000256" key="3">
    <source>
        <dbReference type="ARBA" id="ARBA00023242"/>
    </source>
</evidence>
<keyword evidence="2" id="KW-0235">DNA replication</keyword>
<name>A0A423VJV1_9PEZI</name>
<sequence length="390" mass="40204">MPSRKSDPARRSDATTSVATFAPIEDDSPAPSTAPPAATTIAPATATAKAAASPTVSPPAPSSAGLARPAMDTSMPPPSLPPPGLAQTPEAVILPRPGSASAASLPSYAAGPSQSTPSEKSKDDEKKSGGGHPKEAVTIPIEELQLPKSIITRLAKGVLPPNTQIQANAILAMTKSATVFINHLANAANEVTSLQNKKTIMPADVFRALDDIEFGFMRERVEAEFSKFNETQTTKRSAYRKKVSAAKKAAKVPGEADADGDADASMAGTEGDNATAGGAAVAAADTTAGSGAGSGSASASAGGGGHRSKKARTDGTSNDDKMDVDDVEDASDPESVPDEDEDLEDEAPEEEDDEEEEDGHGENDEERDELEEREDRPDEDEALDDGNNSD</sequence>
<evidence type="ECO:0000256" key="6">
    <source>
        <dbReference type="SAM" id="MobiDB-lite"/>
    </source>
</evidence>
<dbReference type="GO" id="GO:0031507">
    <property type="term" value="P:heterochromatin formation"/>
    <property type="evidence" value="ECO:0007669"/>
    <property type="project" value="TreeGrafter"/>
</dbReference>
<feature type="compositionally biased region" description="Acidic residues" evidence="6">
    <location>
        <begin position="322"/>
        <end position="384"/>
    </location>
</feature>
<dbReference type="InParanoid" id="A0A423VJV1"/>
<feature type="region of interest" description="Disordered" evidence="6">
    <location>
        <begin position="230"/>
        <end position="274"/>
    </location>
</feature>
<feature type="compositionally biased region" description="Pro residues" evidence="6">
    <location>
        <begin position="75"/>
        <end position="84"/>
    </location>
</feature>
<dbReference type="AlphaFoldDB" id="A0A423VJV1"/>
<dbReference type="SUPFAM" id="SSF47113">
    <property type="entry name" value="Histone-fold"/>
    <property type="match status" value="1"/>
</dbReference>
<feature type="compositionally biased region" description="Basic and acidic residues" evidence="6">
    <location>
        <begin position="119"/>
        <end position="135"/>
    </location>
</feature>
<feature type="compositionally biased region" description="Basic and acidic residues" evidence="6">
    <location>
        <begin position="1"/>
        <end position="13"/>
    </location>
</feature>
<feature type="compositionally biased region" description="Low complexity" evidence="6">
    <location>
        <begin position="286"/>
        <end position="300"/>
    </location>
</feature>
<feature type="domain" description="Transcription factor CBF/NF-Y/archaeal histone" evidence="7">
    <location>
        <begin position="145"/>
        <end position="209"/>
    </location>
</feature>
<dbReference type="Gene3D" id="1.10.20.10">
    <property type="entry name" value="Histone, subunit A"/>
    <property type="match status" value="1"/>
</dbReference>
<dbReference type="GO" id="GO:0008623">
    <property type="term" value="C:CHRAC"/>
    <property type="evidence" value="ECO:0007669"/>
    <property type="project" value="TreeGrafter"/>
</dbReference>
<keyword evidence="3" id="KW-0539">Nucleus</keyword>
<evidence type="ECO:0000259" key="7">
    <source>
        <dbReference type="Pfam" id="PF00808"/>
    </source>
</evidence>
<comment type="caution">
    <text evidence="8">The sequence shown here is derived from an EMBL/GenBank/DDBJ whole genome shotgun (WGS) entry which is preliminary data.</text>
</comment>
<dbReference type="STRING" id="1230097.A0A423VJV1"/>
<evidence type="ECO:0000313" key="9">
    <source>
        <dbReference type="Proteomes" id="UP000285146"/>
    </source>
</evidence>
<protein>
    <recommendedName>
        <fullName evidence="4">DNA polymerase epsilon subunit D</fullName>
    </recommendedName>
    <alternativeName>
        <fullName evidence="5">DNA polymerase II subunit D</fullName>
    </alternativeName>
</protein>
<reference evidence="8 9" key="1">
    <citation type="submission" date="2015-09" db="EMBL/GenBank/DDBJ databases">
        <title>Host preference determinants of Valsa canker pathogens revealed by comparative genomics.</title>
        <authorList>
            <person name="Yin Z."/>
            <person name="Huang L."/>
        </authorList>
    </citation>
    <scope>NUCLEOTIDE SEQUENCE [LARGE SCALE GENOMIC DNA]</scope>
    <source>
        <strain evidence="8 9">SXYLt</strain>
    </source>
</reference>
<dbReference type="GO" id="GO:0046982">
    <property type="term" value="F:protein heterodimerization activity"/>
    <property type="evidence" value="ECO:0007669"/>
    <property type="project" value="InterPro"/>
</dbReference>
<feature type="region of interest" description="Disordered" evidence="6">
    <location>
        <begin position="286"/>
        <end position="390"/>
    </location>
</feature>
<accession>A0A423VJV1</accession>
<evidence type="ECO:0000313" key="8">
    <source>
        <dbReference type="EMBL" id="ROV91260.1"/>
    </source>
</evidence>
<evidence type="ECO:0000256" key="4">
    <source>
        <dbReference type="ARBA" id="ARBA00039775"/>
    </source>
</evidence>
<dbReference type="CDD" id="cd22928">
    <property type="entry name" value="HFD_POLE3_DPB4"/>
    <property type="match status" value="1"/>
</dbReference>
<comment type="subcellular location">
    <subcellularLocation>
        <location evidence="1">Nucleus</location>
    </subcellularLocation>
</comment>
<dbReference type="GO" id="GO:0008622">
    <property type="term" value="C:epsilon DNA polymerase complex"/>
    <property type="evidence" value="ECO:0007669"/>
    <property type="project" value="TreeGrafter"/>
</dbReference>
<evidence type="ECO:0000256" key="2">
    <source>
        <dbReference type="ARBA" id="ARBA00022705"/>
    </source>
</evidence>
<feature type="compositionally biased region" description="Low complexity" evidence="6">
    <location>
        <begin position="94"/>
        <end position="113"/>
    </location>
</feature>
<dbReference type="EMBL" id="LKEB01000092">
    <property type="protein sequence ID" value="ROV91260.1"/>
    <property type="molecule type" value="Genomic_DNA"/>
</dbReference>
<keyword evidence="9" id="KW-1185">Reference proteome</keyword>
<dbReference type="GO" id="GO:0031490">
    <property type="term" value="F:chromatin DNA binding"/>
    <property type="evidence" value="ECO:0007669"/>
    <property type="project" value="TreeGrafter"/>
</dbReference>
<proteinExistence type="predicted"/>
<dbReference type="PANTHER" id="PTHR46172:SF1">
    <property type="entry name" value="DNA POLYMERASE EPSILON SUBUNIT 3"/>
    <property type="match status" value="1"/>
</dbReference>
<dbReference type="InterPro" id="IPR009072">
    <property type="entry name" value="Histone-fold"/>
</dbReference>
<dbReference type="InterPro" id="IPR051377">
    <property type="entry name" value="DNA_Pol-Epsilon_Subunit"/>
</dbReference>
<dbReference type="InterPro" id="IPR003958">
    <property type="entry name" value="CBFA_NFYB_domain"/>
</dbReference>
<evidence type="ECO:0000256" key="1">
    <source>
        <dbReference type="ARBA" id="ARBA00004123"/>
    </source>
</evidence>
<feature type="compositionally biased region" description="Basic residues" evidence="6">
    <location>
        <begin position="237"/>
        <end position="250"/>
    </location>
</feature>
<organism evidence="8 9">
    <name type="scientific">Cytospora leucostoma</name>
    <dbReference type="NCBI Taxonomy" id="1230097"/>
    <lineage>
        <taxon>Eukaryota</taxon>
        <taxon>Fungi</taxon>
        <taxon>Dikarya</taxon>
        <taxon>Ascomycota</taxon>
        <taxon>Pezizomycotina</taxon>
        <taxon>Sordariomycetes</taxon>
        <taxon>Sordariomycetidae</taxon>
        <taxon>Diaporthales</taxon>
        <taxon>Cytosporaceae</taxon>
        <taxon>Cytospora</taxon>
    </lineage>
</organism>
<gene>
    <name evidence="8" type="ORF">VPNG_09712</name>
</gene>
<evidence type="ECO:0000256" key="5">
    <source>
        <dbReference type="ARBA" id="ARBA00042096"/>
    </source>
</evidence>
<dbReference type="GO" id="GO:0006974">
    <property type="term" value="P:DNA damage response"/>
    <property type="evidence" value="ECO:0007669"/>
    <property type="project" value="TreeGrafter"/>
</dbReference>
<feature type="region of interest" description="Disordered" evidence="6">
    <location>
        <begin position="1"/>
        <end position="138"/>
    </location>
</feature>
<dbReference type="Pfam" id="PF00808">
    <property type="entry name" value="CBFD_NFYB_HMF"/>
    <property type="match status" value="1"/>
</dbReference>
<dbReference type="OrthoDB" id="1707486at2759"/>